<dbReference type="CTD" id="20251940"/>
<evidence type="ECO:0000256" key="1">
    <source>
        <dbReference type="ARBA" id="ARBA00022729"/>
    </source>
</evidence>
<protein>
    <recommendedName>
        <fullName evidence="6">SRCR domain-containing protein</fullName>
    </recommendedName>
</protein>
<dbReference type="GeneID" id="20251940"/>
<sequence>AIRLVGGAGPYAGRLEIMYNGRWGTVCDDGWDENSARVVCRELGFDVDIKPKSLPEAAYGEGSGKILLDEFRCNGSEISYLYCAHSDFGVHNCKHNEDVSVIC</sequence>
<proteinExistence type="predicted"/>
<feature type="domain" description="SRCR" evidence="6">
    <location>
        <begin position="2"/>
        <end position="103"/>
    </location>
</feature>
<keyword evidence="3 5" id="KW-1015">Disulfide bond</keyword>
<organism evidence="7 8">
    <name type="scientific">Lottia gigantea</name>
    <name type="common">Giant owl limpet</name>
    <dbReference type="NCBI Taxonomy" id="225164"/>
    <lineage>
        <taxon>Eukaryota</taxon>
        <taxon>Metazoa</taxon>
        <taxon>Spiralia</taxon>
        <taxon>Lophotrochozoa</taxon>
        <taxon>Mollusca</taxon>
        <taxon>Gastropoda</taxon>
        <taxon>Patellogastropoda</taxon>
        <taxon>Lottioidea</taxon>
        <taxon>Lottiidae</taxon>
        <taxon>Lottia</taxon>
    </lineage>
</organism>
<dbReference type="OrthoDB" id="10066015at2759"/>
<name>V4A819_LOTGI</name>
<evidence type="ECO:0000313" key="8">
    <source>
        <dbReference type="Proteomes" id="UP000030746"/>
    </source>
</evidence>
<keyword evidence="1" id="KW-0732">Signal</keyword>
<dbReference type="PROSITE" id="PS00420">
    <property type="entry name" value="SRCR_1"/>
    <property type="match status" value="1"/>
</dbReference>
<feature type="non-terminal residue" evidence="7">
    <location>
        <position position="103"/>
    </location>
</feature>
<evidence type="ECO:0000259" key="6">
    <source>
        <dbReference type="PROSITE" id="PS50287"/>
    </source>
</evidence>
<evidence type="ECO:0000256" key="3">
    <source>
        <dbReference type="ARBA" id="ARBA00023157"/>
    </source>
</evidence>
<evidence type="ECO:0000313" key="7">
    <source>
        <dbReference type="EMBL" id="ESO89416.1"/>
    </source>
</evidence>
<keyword evidence="8" id="KW-1185">Reference proteome</keyword>
<feature type="non-terminal residue" evidence="7">
    <location>
        <position position="1"/>
    </location>
</feature>
<keyword evidence="4" id="KW-0325">Glycoprotein</keyword>
<dbReference type="EMBL" id="KB202591">
    <property type="protein sequence ID" value="ESO89416.1"/>
    <property type="molecule type" value="Genomic_DNA"/>
</dbReference>
<comment type="caution">
    <text evidence="5">Lacks conserved residue(s) required for the propagation of feature annotation.</text>
</comment>
<dbReference type="PANTHER" id="PTHR48071:SF18">
    <property type="entry name" value="DELETED IN MALIGNANT BRAIN TUMORS 1 PROTEIN-RELATED"/>
    <property type="match status" value="1"/>
</dbReference>
<dbReference type="FunFam" id="3.10.250.10:FF:000006">
    <property type="entry name" value="neurotrypsin isoform X2"/>
    <property type="match status" value="1"/>
</dbReference>
<dbReference type="GO" id="GO:0016020">
    <property type="term" value="C:membrane"/>
    <property type="evidence" value="ECO:0007669"/>
    <property type="project" value="InterPro"/>
</dbReference>
<accession>V4A819</accession>
<gene>
    <name evidence="7" type="ORF">LOTGIDRAFT_69892</name>
</gene>
<dbReference type="Proteomes" id="UP000030746">
    <property type="component" value="Unassembled WGS sequence"/>
</dbReference>
<feature type="disulfide bond" evidence="5">
    <location>
        <begin position="73"/>
        <end position="83"/>
    </location>
</feature>
<dbReference type="HOGENOM" id="CLU_002555_6_1_1"/>
<dbReference type="InterPro" id="IPR001190">
    <property type="entry name" value="SRCR"/>
</dbReference>
<dbReference type="SMART" id="SM00202">
    <property type="entry name" value="SR"/>
    <property type="match status" value="1"/>
</dbReference>
<reference evidence="7 8" key="1">
    <citation type="journal article" date="2013" name="Nature">
        <title>Insights into bilaterian evolution from three spiralian genomes.</title>
        <authorList>
            <person name="Simakov O."/>
            <person name="Marletaz F."/>
            <person name="Cho S.J."/>
            <person name="Edsinger-Gonzales E."/>
            <person name="Havlak P."/>
            <person name="Hellsten U."/>
            <person name="Kuo D.H."/>
            <person name="Larsson T."/>
            <person name="Lv J."/>
            <person name="Arendt D."/>
            <person name="Savage R."/>
            <person name="Osoegawa K."/>
            <person name="de Jong P."/>
            <person name="Grimwood J."/>
            <person name="Chapman J.A."/>
            <person name="Shapiro H."/>
            <person name="Aerts A."/>
            <person name="Otillar R.P."/>
            <person name="Terry A.Y."/>
            <person name="Boore J.L."/>
            <person name="Grigoriev I.V."/>
            <person name="Lindberg D.R."/>
            <person name="Seaver E.C."/>
            <person name="Weisblat D.A."/>
            <person name="Putnam N.H."/>
            <person name="Rokhsar D.S."/>
        </authorList>
    </citation>
    <scope>NUCLEOTIDE SEQUENCE [LARGE SCALE GENOMIC DNA]</scope>
</reference>
<dbReference type="AlphaFoldDB" id="V4A819"/>
<dbReference type="RefSeq" id="XP_009059757.1">
    <property type="nucleotide sequence ID" value="XM_009061509.1"/>
</dbReference>
<dbReference type="KEGG" id="lgi:LOTGIDRAFT_69892"/>
<dbReference type="Gene3D" id="3.10.250.10">
    <property type="entry name" value="SRCR-like domain"/>
    <property type="match status" value="1"/>
</dbReference>
<evidence type="ECO:0000256" key="4">
    <source>
        <dbReference type="ARBA" id="ARBA00023180"/>
    </source>
</evidence>
<dbReference type="OMA" id="DEWDIHD"/>
<keyword evidence="2" id="KW-0677">Repeat</keyword>
<dbReference type="SUPFAM" id="SSF56487">
    <property type="entry name" value="SRCR-like"/>
    <property type="match status" value="1"/>
</dbReference>
<evidence type="ECO:0000256" key="5">
    <source>
        <dbReference type="PROSITE-ProRule" id="PRU00196"/>
    </source>
</evidence>
<dbReference type="PANTHER" id="PTHR48071">
    <property type="entry name" value="SRCR DOMAIN-CONTAINING PROTEIN"/>
    <property type="match status" value="1"/>
</dbReference>
<dbReference type="InterPro" id="IPR036772">
    <property type="entry name" value="SRCR-like_dom_sf"/>
</dbReference>
<dbReference type="PRINTS" id="PR00258">
    <property type="entry name" value="SPERACTRCPTR"/>
</dbReference>
<evidence type="ECO:0000256" key="2">
    <source>
        <dbReference type="ARBA" id="ARBA00022737"/>
    </source>
</evidence>
<dbReference type="PROSITE" id="PS50287">
    <property type="entry name" value="SRCR_2"/>
    <property type="match status" value="1"/>
</dbReference>
<dbReference type="Pfam" id="PF00530">
    <property type="entry name" value="SRCR"/>
    <property type="match status" value="1"/>
</dbReference>